<dbReference type="EMBL" id="CAJVQA010003782">
    <property type="protein sequence ID" value="CAG8583102.1"/>
    <property type="molecule type" value="Genomic_DNA"/>
</dbReference>
<gene>
    <name evidence="1" type="ORF">CPELLU_LOCUS6185</name>
</gene>
<protein>
    <submittedName>
        <fullName evidence="1">17945_t:CDS:1</fullName>
    </submittedName>
</protein>
<dbReference type="SUPFAM" id="SSF53098">
    <property type="entry name" value="Ribonuclease H-like"/>
    <property type="match status" value="1"/>
</dbReference>
<dbReference type="Proteomes" id="UP000789759">
    <property type="component" value="Unassembled WGS sequence"/>
</dbReference>
<reference evidence="1" key="1">
    <citation type="submission" date="2021-06" db="EMBL/GenBank/DDBJ databases">
        <authorList>
            <person name="Kallberg Y."/>
            <person name="Tangrot J."/>
            <person name="Rosling A."/>
        </authorList>
    </citation>
    <scope>NUCLEOTIDE SEQUENCE</scope>
    <source>
        <strain evidence="1">FL966</strain>
    </source>
</reference>
<accession>A0A9N9C164</accession>
<dbReference type="InterPro" id="IPR012337">
    <property type="entry name" value="RNaseH-like_sf"/>
</dbReference>
<dbReference type="OrthoDB" id="2444755at2759"/>
<proteinExistence type="predicted"/>
<evidence type="ECO:0000313" key="2">
    <source>
        <dbReference type="Proteomes" id="UP000789759"/>
    </source>
</evidence>
<comment type="caution">
    <text evidence="1">The sequence shown here is derived from an EMBL/GenBank/DDBJ whole genome shotgun (WGS) entry which is preliminary data.</text>
</comment>
<dbReference type="AlphaFoldDB" id="A0A9N9C164"/>
<keyword evidence="2" id="KW-1185">Reference proteome</keyword>
<organism evidence="1 2">
    <name type="scientific">Cetraspora pellucida</name>
    <dbReference type="NCBI Taxonomy" id="1433469"/>
    <lineage>
        <taxon>Eukaryota</taxon>
        <taxon>Fungi</taxon>
        <taxon>Fungi incertae sedis</taxon>
        <taxon>Mucoromycota</taxon>
        <taxon>Glomeromycotina</taxon>
        <taxon>Glomeromycetes</taxon>
        <taxon>Diversisporales</taxon>
        <taxon>Gigasporaceae</taxon>
        <taxon>Cetraspora</taxon>
    </lineage>
</organism>
<name>A0A9N9C164_9GLOM</name>
<sequence>MEVHIAFECAEDIQSILAEIKQEWIQIIATRDKNILDYDELILTTNKHKRSEFININKYTNSQINCLVSDSASSIKLAKNIIQNKYPSIIILHCIAHQLHLISYDICCSSYISNLISKCNSIVSYFKKSHIAGDLLNNIIKNMLITGGGLKMAYKTRWTTYYDCTFTIIKLEQVFIVNEQDDIFTWWLTLEIQPNHIEKLASKILNLRPQNAKSMAKVYSWYVTNSQNELKYLLDEVTEEEIKYMVSNMNQFNEDEEFLLVENNNNLNEINELYSNILPEDQLDIDNTMNLQYELFNLQLQQNNTTILNNMHNDTFLGNKNFNVDEVMNEFDDNFFE</sequence>
<evidence type="ECO:0000313" key="1">
    <source>
        <dbReference type="EMBL" id="CAG8583102.1"/>
    </source>
</evidence>